<keyword evidence="1" id="KW-0812">Transmembrane</keyword>
<accession>A0ABQ9FDS7</accession>
<organism evidence="2 3">
    <name type="scientific">Tegillarca granosa</name>
    <name type="common">Malaysian cockle</name>
    <name type="synonym">Anadara granosa</name>
    <dbReference type="NCBI Taxonomy" id="220873"/>
    <lineage>
        <taxon>Eukaryota</taxon>
        <taxon>Metazoa</taxon>
        <taxon>Spiralia</taxon>
        <taxon>Lophotrochozoa</taxon>
        <taxon>Mollusca</taxon>
        <taxon>Bivalvia</taxon>
        <taxon>Autobranchia</taxon>
        <taxon>Pteriomorphia</taxon>
        <taxon>Arcoida</taxon>
        <taxon>Arcoidea</taxon>
        <taxon>Arcidae</taxon>
        <taxon>Tegillarca</taxon>
    </lineage>
</organism>
<keyword evidence="1" id="KW-1133">Transmembrane helix</keyword>
<name>A0ABQ9FDS7_TEGGR</name>
<sequence length="66" mass="7698">MSVPYALQTIFIMHFDDLLKQVGEFGPYQKRVYILLVLPTIFTAFQVMSPIFIMGDQSHTELFQNQ</sequence>
<evidence type="ECO:0000313" key="3">
    <source>
        <dbReference type="Proteomes" id="UP001217089"/>
    </source>
</evidence>
<dbReference type="EMBL" id="JARBDR010000337">
    <property type="protein sequence ID" value="KAJ8315472.1"/>
    <property type="molecule type" value="Genomic_DNA"/>
</dbReference>
<protein>
    <submittedName>
        <fullName evidence="2">Uncharacterized protein</fullName>
    </submittedName>
</protein>
<proteinExistence type="predicted"/>
<reference evidence="2 3" key="1">
    <citation type="submission" date="2022-12" db="EMBL/GenBank/DDBJ databases">
        <title>Chromosome-level genome of Tegillarca granosa.</title>
        <authorList>
            <person name="Kim J."/>
        </authorList>
    </citation>
    <scope>NUCLEOTIDE SEQUENCE [LARGE SCALE GENOMIC DNA]</scope>
    <source>
        <strain evidence="2">Teg-2019</strain>
        <tissue evidence="2">Adductor muscle</tissue>
    </source>
</reference>
<keyword evidence="3" id="KW-1185">Reference proteome</keyword>
<dbReference type="Proteomes" id="UP001217089">
    <property type="component" value="Unassembled WGS sequence"/>
</dbReference>
<gene>
    <name evidence="2" type="ORF">KUTeg_007622</name>
</gene>
<evidence type="ECO:0000256" key="1">
    <source>
        <dbReference type="SAM" id="Phobius"/>
    </source>
</evidence>
<comment type="caution">
    <text evidence="2">The sequence shown here is derived from an EMBL/GenBank/DDBJ whole genome shotgun (WGS) entry which is preliminary data.</text>
</comment>
<feature type="transmembrane region" description="Helical" evidence="1">
    <location>
        <begin position="32"/>
        <end position="53"/>
    </location>
</feature>
<evidence type="ECO:0000313" key="2">
    <source>
        <dbReference type="EMBL" id="KAJ8315472.1"/>
    </source>
</evidence>
<keyword evidence="1" id="KW-0472">Membrane</keyword>